<evidence type="ECO:0000313" key="1">
    <source>
        <dbReference type="EMBL" id="MBK8891097.1"/>
    </source>
</evidence>
<protein>
    <submittedName>
        <fullName evidence="1">Uncharacterized protein</fullName>
    </submittedName>
</protein>
<comment type="caution">
    <text evidence="1">The sequence shown here is derived from an EMBL/GenBank/DDBJ whole genome shotgun (WGS) entry which is preliminary data.</text>
</comment>
<sequence>MDHLQVPNKENNMCETSINQFLEAARQHLLGLDAVQADIAAASALIRPEH</sequence>
<proteinExistence type="predicted"/>
<dbReference type="AlphaFoldDB" id="A0A9D7LNI6"/>
<accession>A0A9D7LNI6</accession>
<organism evidence="1 2">
    <name type="scientific">Candidatus Dechloromonas phosphorivorans</name>
    <dbReference type="NCBI Taxonomy" id="2899244"/>
    <lineage>
        <taxon>Bacteria</taxon>
        <taxon>Pseudomonadati</taxon>
        <taxon>Pseudomonadota</taxon>
        <taxon>Betaproteobacteria</taxon>
        <taxon>Rhodocyclales</taxon>
        <taxon>Azonexaceae</taxon>
        <taxon>Dechloromonas</taxon>
    </lineage>
</organism>
<dbReference type="EMBL" id="JADKBR010000017">
    <property type="protein sequence ID" value="MBK8891097.1"/>
    <property type="molecule type" value="Genomic_DNA"/>
</dbReference>
<gene>
    <name evidence="1" type="ORF">IPN75_12400</name>
</gene>
<reference evidence="1" key="1">
    <citation type="submission" date="2020-10" db="EMBL/GenBank/DDBJ databases">
        <title>Connecting structure to function with the recovery of over 1000 high-quality activated sludge metagenome-assembled genomes encoding full-length rRNA genes using long-read sequencing.</title>
        <authorList>
            <person name="Singleton C.M."/>
            <person name="Petriglieri F."/>
            <person name="Kristensen J.M."/>
            <person name="Kirkegaard R.H."/>
            <person name="Michaelsen T.Y."/>
            <person name="Andersen M.H."/>
            <person name="Karst S.M."/>
            <person name="Dueholm M.S."/>
            <person name="Nielsen P.H."/>
            <person name="Albertsen M."/>
        </authorList>
    </citation>
    <scope>NUCLEOTIDE SEQUENCE</scope>
    <source>
        <strain evidence="1">OdNE_18-Q3-R46-58_BAT3C.305</strain>
    </source>
</reference>
<dbReference type="Proteomes" id="UP000808146">
    <property type="component" value="Unassembled WGS sequence"/>
</dbReference>
<name>A0A9D7LNI6_9RHOO</name>
<evidence type="ECO:0000313" key="2">
    <source>
        <dbReference type="Proteomes" id="UP000808146"/>
    </source>
</evidence>